<dbReference type="Proteomes" id="UP001152562">
    <property type="component" value="Unassembled WGS sequence"/>
</dbReference>
<sequence length="201" mass="22907">MRLLLILISSLLVMCIAAKVQKQNRNEPPTDTLSEKRILMPPRNIKIKLSAKTKPQPLISLYKTYVGKKSLMRKFVPVARMTEPPIKVTRRPVMKQRQLVVGSVTVKPHKREDIHSTLRKRVNFRPVSFVKDTKSQEIAAKSVKPDSKEDKPVTKALANDHKEDTLKPKEEKIDADEDSKEFIFLKPNDSAAEVDSDKNSN</sequence>
<feature type="compositionally biased region" description="Basic and acidic residues" evidence="1">
    <location>
        <begin position="143"/>
        <end position="172"/>
    </location>
</feature>
<feature type="signal peptide" evidence="2">
    <location>
        <begin position="1"/>
        <end position="18"/>
    </location>
</feature>
<dbReference type="AlphaFoldDB" id="A0A9P0TT76"/>
<name>A0A9P0TT76_PIEBR</name>
<reference evidence="3" key="1">
    <citation type="submission" date="2022-05" db="EMBL/GenBank/DDBJ databases">
        <authorList>
            <person name="Okamura Y."/>
        </authorList>
    </citation>
    <scope>NUCLEOTIDE SEQUENCE</scope>
</reference>
<evidence type="ECO:0000313" key="4">
    <source>
        <dbReference type="Proteomes" id="UP001152562"/>
    </source>
</evidence>
<evidence type="ECO:0000256" key="1">
    <source>
        <dbReference type="SAM" id="MobiDB-lite"/>
    </source>
</evidence>
<evidence type="ECO:0000313" key="3">
    <source>
        <dbReference type="EMBL" id="CAH4034945.1"/>
    </source>
</evidence>
<keyword evidence="2" id="KW-0732">Signal</keyword>
<protein>
    <submittedName>
        <fullName evidence="3">Uncharacterized protein</fullName>
    </submittedName>
</protein>
<proteinExistence type="predicted"/>
<feature type="region of interest" description="Disordered" evidence="1">
    <location>
        <begin position="138"/>
        <end position="201"/>
    </location>
</feature>
<feature type="chain" id="PRO_5040392996" evidence="2">
    <location>
        <begin position="19"/>
        <end position="201"/>
    </location>
</feature>
<keyword evidence="4" id="KW-1185">Reference proteome</keyword>
<dbReference type="EMBL" id="CALOZG010000042">
    <property type="protein sequence ID" value="CAH4034945.1"/>
    <property type="molecule type" value="Genomic_DNA"/>
</dbReference>
<accession>A0A9P0TT76</accession>
<evidence type="ECO:0000256" key="2">
    <source>
        <dbReference type="SAM" id="SignalP"/>
    </source>
</evidence>
<gene>
    <name evidence="3" type="ORF">PIBRA_LOCUS11070</name>
</gene>
<comment type="caution">
    <text evidence="3">The sequence shown here is derived from an EMBL/GenBank/DDBJ whole genome shotgun (WGS) entry which is preliminary data.</text>
</comment>
<organism evidence="3 4">
    <name type="scientific">Pieris brassicae</name>
    <name type="common">White butterfly</name>
    <name type="synonym">Large white butterfly</name>
    <dbReference type="NCBI Taxonomy" id="7116"/>
    <lineage>
        <taxon>Eukaryota</taxon>
        <taxon>Metazoa</taxon>
        <taxon>Ecdysozoa</taxon>
        <taxon>Arthropoda</taxon>
        <taxon>Hexapoda</taxon>
        <taxon>Insecta</taxon>
        <taxon>Pterygota</taxon>
        <taxon>Neoptera</taxon>
        <taxon>Endopterygota</taxon>
        <taxon>Lepidoptera</taxon>
        <taxon>Glossata</taxon>
        <taxon>Ditrysia</taxon>
        <taxon>Papilionoidea</taxon>
        <taxon>Pieridae</taxon>
        <taxon>Pierinae</taxon>
        <taxon>Pieris</taxon>
    </lineage>
</organism>